<keyword evidence="6" id="KW-1185">Reference proteome</keyword>
<dbReference type="InterPro" id="IPR001650">
    <property type="entry name" value="Helicase_C-like"/>
</dbReference>
<dbReference type="CDD" id="cd18793">
    <property type="entry name" value="SF2_C_SNF"/>
    <property type="match status" value="1"/>
</dbReference>
<sequence length="927" mass="102213">MTPSHHFRVGQRVFIKPGHLVHLFHFADSEWQVESISGDECQIKCYDVQLWVRADSLRACPMKDDRVLVGGFLGLPLPQPAEGVVTQRQSNTSSQVRFNDGRIYVIPHNCIQLKDQTQPDAGSDEGSEELLGFKRRARVRDQQGRPGIVDGLCTQCPGGLKVLFTGSNFQQTPQCAAAADLTSEQAWWERQAERVRGTLATAEAALDGARATAAASGERFFGLLGQSPQFEKSLRSATSALTKATKGAVPIQLVKGVKFKGKVLPKSWRDIAKHVDLEWAVGVKEETTSLLPLADCRGLARSVVQNRFPGAHIISAKRKAKNGKNGKNGKSGLVVTRSVAKSILKHIKAEPPRPLASVALLRAALGALEEVILDARIQEFFDGPEMGIIRAKEVPPPERLAGCLRPYQLTGYHWLVNNARNGLGCILADDMGLGKTLQAISLLLYMKQNGLLERPMLVVVPKGVLTTWSRELAHWAGDELSVHVYFGNKRCLPHMAAPAVPEPLRRRARGKQPEPELPAPKPRKRKAAAAVSTADVFLTSYGVCRSDAARLACPDTFGGMILDEAQQIKNYNSQISKAVKMVAEQVGPVRVALTGTPVENRMADLHSQFEFILPGYLASSRQEFEKDFGKPLAAVAKGAQHPAYFEQQTLLRRIVAPFILRRSKTDPKVAGDLPPKIEQTHECELSTAQQKLYLQAQEAFQDLPSRDDKFRRCGHILKMLQAFREICNHPACLADSRRPEQVHVKPTEVEASGKCSKLQELLTTIFESGEKALIFSNSLVAIDMLCAQIRGRFNCEPLKIVGSMSTEQREAAMSAFQTNPACPLIILSLQAGGVGLTLTAATHVIHFDRQYNPAKENQATDRAHRIGQKKTVCVHRLVSKDTFEERLGQIMEQKQRLSDLTMAGGQEGWIADLDDRQLRDLFSLKSS</sequence>
<dbReference type="InterPro" id="IPR014001">
    <property type="entry name" value="Helicase_ATP-bd"/>
</dbReference>
<dbReference type="PROSITE" id="PS51192">
    <property type="entry name" value="HELICASE_ATP_BIND_1"/>
    <property type="match status" value="1"/>
</dbReference>
<dbReference type="PANTHER" id="PTHR10799">
    <property type="entry name" value="SNF2/RAD54 HELICASE FAMILY"/>
    <property type="match status" value="1"/>
</dbReference>
<gene>
    <name evidence="5" type="ORF">EVOR1521_LOCUS17753</name>
</gene>
<dbReference type="GO" id="GO:0005524">
    <property type="term" value="F:ATP binding"/>
    <property type="evidence" value="ECO:0007669"/>
    <property type="project" value="InterPro"/>
</dbReference>
<dbReference type="SMART" id="SM00490">
    <property type="entry name" value="HELICc"/>
    <property type="match status" value="1"/>
</dbReference>
<dbReference type="AlphaFoldDB" id="A0AA36ITS2"/>
<dbReference type="Gene3D" id="3.40.50.300">
    <property type="entry name" value="P-loop containing nucleotide triphosphate hydrolases"/>
    <property type="match status" value="1"/>
</dbReference>
<accession>A0AA36ITS2</accession>
<organism evidence="5 6">
    <name type="scientific">Effrenium voratum</name>
    <dbReference type="NCBI Taxonomy" id="2562239"/>
    <lineage>
        <taxon>Eukaryota</taxon>
        <taxon>Sar</taxon>
        <taxon>Alveolata</taxon>
        <taxon>Dinophyceae</taxon>
        <taxon>Suessiales</taxon>
        <taxon>Symbiodiniaceae</taxon>
        <taxon>Effrenium</taxon>
    </lineage>
</organism>
<dbReference type="InterPro" id="IPR038718">
    <property type="entry name" value="SNF2-like_sf"/>
</dbReference>
<dbReference type="SMART" id="SM00487">
    <property type="entry name" value="DEXDc"/>
    <property type="match status" value="1"/>
</dbReference>
<protein>
    <submittedName>
        <fullName evidence="5">Uncharacterized protein</fullName>
    </submittedName>
</protein>
<dbReference type="Pfam" id="PF00176">
    <property type="entry name" value="SNF2-rel_dom"/>
    <property type="match status" value="1"/>
</dbReference>
<feature type="domain" description="Helicase ATP-binding" evidence="3">
    <location>
        <begin position="416"/>
        <end position="615"/>
    </location>
</feature>
<dbReference type="PROSITE" id="PS51194">
    <property type="entry name" value="HELICASE_CTER"/>
    <property type="match status" value="1"/>
</dbReference>
<evidence type="ECO:0000313" key="5">
    <source>
        <dbReference type="EMBL" id="CAJ1392734.1"/>
    </source>
</evidence>
<dbReference type="InterPro" id="IPR000330">
    <property type="entry name" value="SNF2_N"/>
</dbReference>
<feature type="region of interest" description="Disordered" evidence="2">
    <location>
        <begin position="502"/>
        <end position="525"/>
    </location>
</feature>
<evidence type="ECO:0000259" key="4">
    <source>
        <dbReference type="PROSITE" id="PS51194"/>
    </source>
</evidence>
<proteinExistence type="predicted"/>
<reference evidence="5" key="1">
    <citation type="submission" date="2023-08" db="EMBL/GenBank/DDBJ databases">
        <authorList>
            <person name="Chen Y."/>
            <person name="Shah S."/>
            <person name="Dougan E. K."/>
            <person name="Thang M."/>
            <person name="Chan C."/>
        </authorList>
    </citation>
    <scope>NUCLEOTIDE SEQUENCE</scope>
</reference>
<evidence type="ECO:0000313" key="6">
    <source>
        <dbReference type="Proteomes" id="UP001178507"/>
    </source>
</evidence>
<dbReference type="SUPFAM" id="SSF52540">
    <property type="entry name" value="P-loop containing nucleoside triphosphate hydrolases"/>
    <property type="match status" value="2"/>
</dbReference>
<dbReference type="GO" id="GO:0016787">
    <property type="term" value="F:hydrolase activity"/>
    <property type="evidence" value="ECO:0007669"/>
    <property type="project" value="UniProtKB-KW"/>
</dbReference>
<dbReference type="InterPro" id="IPR049730">
    <property type="entry name" value="SNF2/RAD54-like_C"/>
</dbReference>
<evidence type="ECO:0000256" key="1">
    <source>
        <dbReference type="ARBA" id="ARBA00022801"/>
    </source>
</evidence>
<dbReference type="Pfam" id="PF00271">
    <property type="entry name" value="Helicase_C"/>
    <property type="match status" value="1"/>
</dbReference>
<name>A0AA36ITS2_9DINO</name>
<evidence type="ECO:0000256" key="2">
    <source>
        <dbReference type="SAM" id="MobiDB-lite"/>
    </source>
</evidence>
<dbReference type="Proteomes" id="UP001178507">
    <property type="component" value="Unassembled WGS sequence"/>
</dbReference>
<dbReference type="EMBL" id="CAUJNA010002392">
    <property type="protein sequence ID" value="CAJ1392734.1"/>
    <property type="molecule type" value="Genomic_DNA"/>
</dbReference>
<dbReference type="InterPro" id="IPR027417">
    <property type="entry name" value="P-loop_NTPase"/>
</dbReference>
<evidence type="ECO:0000259" key="3">
    <source>
        <dbReference type="PROSITE" id="PS51192"/>
    </source>
</evidence>
<dbReference type="Gene3D" id="3.40.50.10810">
    <property type="entry name" value="Tandem AAA-ATPase domain"/>
    <property type="match status" value="1"/>
</dbReference>
<comment type="caution">
    <text evidence="5">The sequence shown here is derived from an EMBL/GenBank/DDBJ whole genome shotgun (WGS) entry which is preliminary data.</text>
</comment>
<keyword evidence="1" id="KW-0378">Hydrolase</keyword>
<feature type="domain" description="Helicase C-terminal" evidence="4">
    <location>
        <begin position="757"/>
        <end position="914"/>
    </location>
</feature>